<dbReference type="PANTHER" id="PTHR34822">
    <property type="entry name" value="GRPB DOMAIN PROTEIN (AFU_ORTHOLOGUE AFUA_1G01530)"/>
    <property type="match status" value="1"/>
</dbReference>
<accession>A0A1G8EI15</accession>
<proteinExistence type="predicted"/>
<dbReference type="Gene3D" id="3.30.460.10">
    <property type="entry name" value="Beta Polymerase, domain 2"/>
    <property type="match status" value="1"/>
</dbReference>
<dbReference type="EMBL" id="LT629695">
    <property type="protein sequence ID" value="SDH69554.1"/>
    <property type="molecule type" value="Genomic_DNA"/>
</dbReference>
<evidence type="ECO:0000313" key="2">
    <source>
        <dbReference type="Proteomes" id="UP000198822"/>
    </source>
</evidence>
<evidence type="ECO:0000313" key="1">
    <source>
        <dbReference type="EMBL" id="SDH69554.1"/>
    </source>
</evidence>
<dbReference type="InterPro" id="IPR043519">
    <property type="entry name" value="NT_sf"/>
</dbReference>
<dbReference type="STRING" id="399736.SAMN04489720_2050"/>
<dbReference type="PANTHER" id="PTHR34822:SF1">
    <property type="entry name" value="GRPB FAMILY PROTEIN"/>
    <property type="match status" value="1"/>
</dbReference>
<dbReference type="AlphaFoldDB" id="A0A1G8EI15"/>
<reference evidence="2" key="1">
    <citation type="submission" date="2016-10" db="EMBL/GenBank/DDBJ databases">
        <authorList>
            <person name="Varghese N."/>
            <person name="Submissions S."/>
        </authorList>
    </citation>
    <scope>NUCLEOTIDE SEQUENCE [LARGE SCALE GENOMIC DNA]</scope>
    <source>
        <strain evidence="2">DSM 22002</strain>
    </source>
</reference>
<dbReference type="GO" id="GO:0016740">
    <property type="term" value="F:transferase activity"/>
    <property type="evidence" value="ECO:0007669"/>
    <property type="project" value="UniProtKB-KW"/>
</dbReference>
<protein>
    <submittedName>
        <fullName evidence="1">GrpB domain, predicted nucleotidyltransferase, UPF0157 family</fullName>
    </submittedName>
</protein>
<name>A0A1G8EI15_9MICO</name>
<keyword evidence="1" id="KW-0808">Transferase</keyword>
<dbReference type="Proteomes" id="UP000198822">
    <property type="component" value="Chromosome I"/>
</dbReference>
<dbReference type="InterPro" id="IPR007344">
    <property type="entry name" value="GrpB/CoaE"/>
</dbReference>
<gene>
    <name evidence="1" type="ORF">SAMN04489720_2050</name>
</gene>
<dbReference type="Pfam" id="PF04229">
    <property type="entry name" value="GrpB"/>
    <property type="match status" value="1"/>
</dbReference>
<sequence length="217" mass="23697">MRAAGTVDRMLDRQRRIPAAAIVEHHDDPPPPGETPWVEGYAPTTAVRVVDADPGWPAVFAALERRIRDALGERALAIEHVGSTSVAGLAAKPVIDVDLIVADSADETAWLPPLGALGGVLVIREPWWQQHRVVRFADPVANVHVFGPDAPEPVRHVILRDWLRAHPADRDRYAAAKREAADAARAHGEHVMQYNARKQSVIREVYARAFAAAGLIA</sequence>
<dbReference type="SUPFAM" id="SSF81301">
    <property type="entry name" value="Nucleotidyltransferase"/>
    <property type="match status" value="1"/>
</dbReference>
<keyword evidence="2" id="KW-1185">Reference proteome</keyword>
<organism evidence="1 2">
    <name type="scientific">Agrococcus jejuensis</name>
    <dbReference type="NCBI Taxonomy" id="399736"/>
    <lineage>
        <taxon>Bacteria</taxon>
        <taxon>Bacillati</taxon>
        <taxon>Actinomycetota</taxon>
        <taxon>Actinomycetes</taxon>
        <taxon>Micrococcales</taxon>
        <taxon>Microbacteriaceae</taxon>
        <taxon>Agrococcus</taxon>
    </lineage>
</organism>